<dbReference type="AlphaFoldDB" id="X0YK09"/>
<sequence>MTTGTVARTDKCILCKLHYKKVRAPVNLPALNEIFAGLKGASILGGNPAKKDADRFSYWAACPKEVFEFRAGQKEPFEKLQKALDKYRFE</sequence>
<name>X0YK09_9ZZZZ</name>
<reference evidence="1" key="1">
    <citation type="journal article" date="2014" name="Front. Microbiol.">
        <title>High frequency of phylogenetically diverse reductive dehalogenase-homologous genes in deep subseafloor sedimentary metagenomes.</title>
        <authorList>
            <person name="Kawai M."/>
            <person name="Futagami T."/>
            <person name="Toyoda A."/>
            <person name="Takaki Y."/>
            <person name="Nishi S."/>
            <person name="Hori S."/>
            <person name="Arai W."/>
            <person name="Tsubouchi T."/>
            <person name="Morono Y."/>
            <person name="Uchiyama I."/>
            <person name="Ito T."/>
            <person name="Fujiyama A."/>
            <person name="Inagaki F."/>
            <person name="Takami H."/>
        </authorList>
    </citation>
    <scope>NUCLEOTIDE SEQUENCE</scope>
    <source>
        <strain evidence="1">Expedition CK06-06</strain>
    </source>
</reference>
<accession>X0YK09</accession>
<organism evidence="1">
    <name type="scientific">marine sediment metagenome</name>
    <dbReference type="NCBI Taxonomy" id="412755"/>
    <lineage>
        <taxon>unclassified sequences</taxon>
        <taxon>metagenomes</taxon>
        <taxon>ecological metagenomes</taxon>
    </lineage>
</organism>
<proteinExistence type="predicted"/>
<evidence type="ECO:0000313" key="1">
    <source>
        <dbReference type="EMBL" id="GAG48893.1"/>
    </source>
</evidence>
<protein>
    <submittedName>
        <fullName evidence="1">Uncharacterized protein</fullName>
    </submittedName>
</protein>
<dbReference type="EMBL" id="BARS01053122">
    <property type="protein sequence ID" value="GAG48893.1"/>
    <property type="molecule type" value="Genomic_DNA"/>
</dbReference>
<feature type="non-terminal residue" evidence="1">
    <location>
        <position position="90"/>
    </location>
</feature>
<comment type="caution">
    <text evidence="1">The sequence shown here is derived from an EMBL/GenBank/DDBJ whole genome shotgun (WGS) entry which is preliminary data.</text>
</comment>
<gene>
    <name evidence="1" type="ORF">S01H1_78883</name>
</gene>